<reference evidence="2 3" key="1">
    <citation type="submission" date="2016-03" db="EMBL/GenBank/DDBJ databases">
        <authorList>
            <person name="Devillers H."/>
        </authorList>
    </citation>
    <scope>NUCLEOTIDE SEQUENCE [LARGE SCALE GENOMIC DNA]</scope>
    <source>
        <strain evidence="2">CBS 11717</strain>
    </source>
</reference>
<dbReference type="STRING" id="1230905.A0A1G4K898"/>
<dbReference type="EMBL" id="LT598469">
    <property type="protein sequence ID" value="SCV00158.1"/>
    <property type="molecule type" value="Genomic_DNA"/>
</dbReference>
<dbReference type="Proteomes" id="UP000191024">
    <property type="component" value="Chromosome G"/>
</dbReference>
<dbReference type="PROSITE" id="PS50263">
    <property type="entry name" value="CN_HYDROLASE"/>
    <property type="match status" value="1"/>
</dbReference>
<dbReference type="AlphaFoldDB" id="A0A1G4K898"/>
<keyword evidence="3" id="KW-1185">Reference proteome</keyword>
<dbReference type="InterPro" id="IPR003010">
    <property type="entry name" value="C-N_Hydrolase"/>
</dbReference>
<dbReference type="GO" id="GO:0070773">
    <property type="term" value="F:protein-N-terminal glutamine amidohydrolase activity"/>
    <property type="evidence" value="ECO:0007669"/>
    <property type="project" value="InterPro"/>
</dbReference>
<gene>
    <name evidence="2" type="ORF">LAMI_0G03246G</name>
</gene>
<dbReference type="Gene3D" id="3.60.110.10">
    <property type="entry name" value="Carbon-nitrogen hydrolase"/>
    <property type="match status" value="1"/>
</dbReference>
<evidence type="ECO:0000259" key="1">
    <source>
        <dbReference type="PROSITE" id="PS50263"/>
    </source>
</evidence>
<organism evidence="2 3">
    <name type="scientific">Lachancea mirantina</name>
    <dbReference type="NCBI Taxonomy" id="1230905"/>
    <lineage>
        <taxon>Eukaryota</taxon>
        <taxon>Fungi</taxon>
        <taxon>Dikarya</taxon>
        <taxon>Ascomycota</taxon>
        <taxon>Saccharomycotina</taxon>
        <taxon>Saccharomycetes</taxon>
        <taxon>Saccharomycetales</taxon>
        <taxon>Saccharomycetaceae</taxon>
        <taxon>Lachancea</taxon>
    </lineage>
</organism>
<sequence>MNLSKLNVKLRIAVVQLNPQIGCLDETISRAKHLISIIKPHPPDIVVFPEFALSGYSFHSSKHIEPYLYQVTEGPAYELSRHISKQLKCYTIMGYPEKVVSPNDRSINDKCFNSAIVVDSSGEIAFNYRKSFLYHTDENWQCLENPAGFQTFELPFKKKGRDLQTGEMHDVKLKTSIGICMDLSPYKFEAPFHDMEFSSFQVENDSELIVCPMAWLHSSSVTNQDEDSKQKKERLTKALKEQGLPSCGSQGKYQIDIEGADTATEIPACKPLESEQDHRLQMRDTNYEELDQPDVSNVNYWLLRFLPFLACKLRKSWFSERLLVPVIQKFKSGRTSYLGASTDKSWLFEKKEAILVLANRCGVEDGITAFAGSSGIYKFNGKYGDQEESLDLSNKSVSLLGNLSKGYEGVLVRNVDFQVRRPKPQFMK</sequence>
<evidence type="ECO:0000313" key="3">
    <source>
        <dbReference type="Proteomes" id="UP000191024"/>
    </source>
</evidence>
<dbReference type="InterPro" id="IPR039703">
    <property type="entry name" value="Nta1"/>
</dbReference>
<accession>A0A1G4K898</accession>
<dbReference type="PANTHER" id="PTHR11750:SF26">
    <property type="entry name" value="PROTEIN N-TERMINAL AMIDASE"/>
    <property type="match status" value="1"/>
</dbReference>
<dbReference type="Pfam" id="PF00795">
    <property type="entry name" value="CN_hydrolase"/>
    <property type="match status" value="1"/>
</dbReference>
<protein>
    <submittedName>
        <fullName evidence="2">LAMI_0G03246g1_1</fullName>
    </submittedName>
</protein>
<dbReference type="OrthoDB" id="201515at2759"/>
<proteinExistence type="predicted"/>
<dbReference type="PANTHER" id="PTHR11750">
    <property type="entry name" value="PROTEIN N-TERMINAL AMIDASE"/>
    <property type="match status" value="1"/>
</dbReference>
<dbReference type="SUPFAM" id="SSF56317">
    <property type="entry name" value="Carbon-nitrogen hydrolase"/>
    <property type="match status" value="1"/>
</dbReference>
<name>A0A1G4K898_9SACH</name>
<feature type="domain" description="CN hydrolase" evidence="1">
    <location>
        <begin position="10"/>
        <end position="417"/>
    </location>
</feature>
<dbReference type="InterPro" id="IPR036526">
    <property type="entry name" value="C-N_Hydrolase_sf"/>
</dbReference>
<dbReference type="GO" id="GO:0008418">
    <property type="term" value="F:protein-N-terminal asparagine amidohydrolase activity"/>
    <property type="evidence" value="ECO:0007669"/>
    <property type="project" value="InterPro"/>
</dbReference>
<dbReference type="GO" id="GO:0030163">
    <property type="term" value="P:protein catabolic process"/>
    <property type="evidence" value="ECO:0007669"/>
    <property type="project" value="TreeGrafter"/>
</dbReference>
<evidence type="ECO:0000313" key="2">
    <source>
        <dbReference type="EMBL" id="SCV00158.1"/>
    </source>
</evidence>
<dbReference type="CDD" id="cd07566">
    <property type="entry name" value="ScNTA1_like"/>
    <property type="match status" value="1"/>
</dbReference>